<evidence type="ECO:0000256" key="4">
    <source>
        <dbReference type="ARBA" id="ARBA00023211"/>
    </source>
</evidence>
<feature type="domain" description="Creatinase N-terminal" evidence="6">
    <location>
        <begin position="9"/>
        <end position="133"/>
    </location>
</feature>
<dbReference type="Pfam" id="PF00557">
    <property type="entry name" value="Peptidase_M24"/>
    <property type="match status" value="1"/>
</dbReference>
<evidence type="ECO:0000256" key="1">
    <source>
        <dbReference type="ARBA" id="ARBA00008766"/>
    </source>
</evidence>
<dbReference type="Pfam" id="PF01321">
    <property type="entry name" value="Creatinase_N"/>
    <property type="match status" value="1"/>
</dbReference>
<keyword evidence="2" id="KW-0479">Metal-binding</keyword>
<feature type="domain" description="Peptidase M24" evidence="5">
    <location>
        <begin position="312"/>
        <end position="530"/>
    </location>
</feature>
<dbReference type="AlphaFoldDB" id="A0A0E3M8D7"/>
<dbReference type="HOGENOM" id="CLU_011781_2_4_9"/>
<dbReference type="STRING" id="1548.CSCA_2563"/>
<organism evidence="8 9">
    <name type="scientific">Clostridium scatologenes</name>
    <dbReference type="NCBI Taxonomy" id="1548"/>
    <lineage>
        <taxon>Bacteria</taxon>
        <taxon>Bacillati</taxon>
        <taxon>Bacillota</taxon>
        <taxon>Clostridia</taxon>
        <taxon>Eubacteriales</taxon>
        <taxon>Clostridiaceae</taxon>
        <taxon>Clostridium</taxon>
    </lineage>
</organism>
<reference evidence="8 9" key="1">
    <citation type="journal article" date="2015" name="J. Biotechnol.">
        <title>Complete genome sequence of a malodorant-producing acetogen, Clostridium scatologenes ATCC 25775(T).</title>
        <authorList>
            <person name="Zhu Z."/>
            <person name="Guo T."/>
            <person name="Zheng H."/>
            <person name="Song T."/>
            <person name="Ouyang P."/>
            <person name="Xie J."/>
        </authorList>
    </citation>
    <scope>NUCLEOTIDE SEQUENCE [LARGE SCALE GENOMIC DNA]</scope>
    <source>
        <strain evidence="8 9">ATCC 25775</strain>
    </source>
</reference>
<protein>
    <submittedName>
        <fullName evidence="8">Peptidase M24</fullName>
    </submittedName>
</protein>
<gene>
    <name evidence="8" type="ORF">CSCA_2563</name>
</gene>
<evidence type="ECO:0000313" key="9">
    <source>
        <dbReference type="Proteomes" id="UP000033115"/>
    </source>
</evidence>
<dbReference type="Gene3D" id="3.40.350.10">
    <property type="entry name" value="Creatinase/prolidase N-terminal domain"/>
    <property type="match status" value="2"/>
</dbReference>
<accession>A0A0E3M8D7</accession>
<dbReference type="RefSeq" id="WP_029161708.1">
    <property type="nucleotide sequence ID" value="NZ_CP009933.1"/>
</dbReference>
<dbReference type="GO" id="GO:0046872">
    <property type="term" value="F:metal ion binding"/>
    <property type="evidence" value="ECO:0007669"/>
    <property type="project" value="UniProtKB-KW"/>
</dbReference>
<dbReference type="InterPro" id="IPR029149">
    <property type="entry name" value="Creatin/AminoP/Spt16_N"/>
</dbReference>
<keyword evidence="3" id="KW-0378">Hydrolase</keyword>
<dbReference type="Gene3D" id="3.90.230.10">
    <property type="entry name" value="Creatinase/methionine aminopeptidase superfamily"/>
    <property type="match status" value="1"/>
</dbReference>
<feature type="domain" description="Peptidase M24 C-terminal" evidence="7">
    <location>
        <begin position="539"/>
        <end position="599"/>
    </location>
</feature>
<dbReference type="InterPro" id="IPR000994">
    <property type="entry name" value="Pept_M24"/>
</dbReference>
<keyword evidence="9" id="KW-1185">Reference proteome</keyword>
<dbReference type="CDD" id="cd01085">
    <property type="entry name" value="APP"/>
    <property type="match status" value="1"/>
</dbReference>
<evidence type="ECO:0000259" key="6">
    <source>
        <dbReference type="Pfam" id="PF01321"/>
    </source>
</evidence>
<dbReference type="Pfam" id="PF16188">
    <property type="entry name" value="Peptidase_M24_C"/>
    <property type="match status" value="1"/>
</dbReference>
<dbReference type="InterPro" id="IPR033740">
    <property type="entry name" value="Pept_M24B"/>
</dbReference>
<dbReference type="Proteomes" id="UP000033115">
    <property type="component" value="Chromosome"/>
</dbReference>
<dbReference type="PANTHER" id="PTHR43763:SF6">
    <property type="entry name" value="XAA-PRO AMINOPEPTIDASE 1"/>
    <property type="match status" value="1"/>
</dbReference>
<dbReference type="InterPro" id="IPR036005">
    <property type="entry name" value="Creatinase/aminopeptidase-like"/>
</dbReference>
<evidence type="ECO:0000259" key="5">
    <source>
        <dbReference type="Pfam" id="PF00557"/>
    </source>
</evidence>
<dbReference type="GO" id="GO:0070006">
    <property type="term" value="F:metalloaminopeptidase activity"/>
    <property type="evidence" value="ECO:0007669"/>
    <property type="project" value="InterPro"/>
</dbReference>
<comment type="similarity">
    <text evidence="1">Belongs to the peptidase M24B family.</text>
</comment>
<keyword evidence="4" id="KW-0464">Manganese</keyword>
<evidence type="ECO:0000256" key="2">
    <source>
        <dbReference type="ARBA" id="ARBA00022723"/>
    </source>
</evidence>
<dbReference type="SUPFAM" id="SSF53092">
    <property type="entry name" value="Creatinase/prolidase N-terminal domain"/>
    <property type="match status" value="2"/>
</dbReference>
<dbReference type="InterPro" id="IPR000587">
    <property type="entry name" value="Creatinase_N"/>
</dbReference>
<proteinExistence type="inferred from homology"/>
<dbReference type="InterPro" id="IPR050422">
    <property type="entry name" value="X-Pro_aminopeptidase_P"/>
</dbReference>
<dbReference type="EMBL" id="CP009933">
    <property type="protein sequence ID" value="AKA69688.1"/>
    <property type="molecule type" value="Genomic_DNA"/>
</dbReference>
<dbReference type="FunFam" id="3.40.350.10:FF:000003">
    <property type="entry name" value="Xaa-pro aminopeptidase P"/>
    <property type="match status" value="1"/>
</dbReference>
<dbReference type="Pfam" id="PF16189">
    <property type="entry name" value="Creatinase_N_2"/>
    <property type="match status" value="1"/>
</dbReference>
<dbReference type="GO" id="GO:0005737">
    <property type="term" value="C:cytoplasm"/>
    <property type="evidence" value="ECO:0007669"/>
    <property type="project" value="UniProtKB-ARBA"/>
</dbReference>
<dbReference type="SUPFAM" id="SSF55920">
    <property type="entry name" value="Creatinase/aminopeptidase"/>
    <property type="match status" value="1"/>
</dbReference>
<dbReference type="PANTHER" id="PTHR43763">
    <property type="entry name" value="XAA-PRO AMINOPEPTIDASE 1"/>
    <property type="match status" value="1"/>
</dbReference>
<dbReference type="InterPro" id="IPR032416">
    <property type="entry name" value="Peptidase_M24_C"/>
</dbReference>
<name>A0A0E3M8D7_CLOSL</name>
<evidence type="ECO:0000313" key="8">
    <source>
        <dbReference type="EMBL" id="AKA69688.1"/>
    </source>
</evidence>
<dbReference type="FunFam" id="3.90.230.10:FF:000007">
    <property type="entry name" value="Xaa-Pro aminopeptidase P"/>
    <property type="match status" value="1"/>
</dbReference>
<evidence type="ECO:0000259" key="7">
    <source>
        <dbReference type="Pfam" id="PF16188"/>
    </source>
</evidence>
<dbReference type="KEGG" id="csq:CSCA_2563"/>
<sequence length="599" mass="68633">MSEGVKKIISRLRKIMEQESLDAYVIPSSDNHQSEYVGEFFKAITYVTGFTGEAATVVIMKNEAGLWTDGRFFLQAEYQLKDSGIKLFKMGNPGVPTVLEYLENKISCNGKLGFDGRLISMQEGGEIVQRLARKSVIVEYDHDLVDKVWEDRPKLASEPVFLLEEKYSGESTTSKLCRVRKVMKEEGANQHVITTLDDIAWLLNIRGSDVLYSPLILCYVVVSMNKVDLFIEESRLDAKVKEVLAKDGVVLRPYNDIYEYVKSFKDEDVVMIDPERINYALYKDIQANTRKVERDNPTVLFKAMKNSVELANIENAHIKDGVAFTKLMYWLKTNVGKTKITEITAAKKLEELRKLQDGYLWQSFAPICAFKEHAAMMHYSSTPETDVELEKGYFFLMDTGGNYFEGSTDITRTIALGEVNKELKHHFTAVARAMMNLARAKFLYGCKGYNLDVLAREPMWNLNIDYKCGTGHGVGYLLNVHEGPTGFRWYIVPSKHETHIFEEGMVITDEPGIYIDGSHGIRLENELIVRKGVENEFGQFMHFDAVTYAPIDLDAIDAEDLNRDEKLYLNSYHKLVYQKLAEHLNDKEREWLKLYTREI</sequence>
<evidence type="ECO:0000256" key="3">
    <source>
        <dbReference type="ARBA" id="ARBA00022801"/>
    </source>
</evidence>